<dbReference type="Pfam" id="PF14907">
    <property type="entry name" value="NTP_transf_5"/>
    <property type="match status" value="1"/>
</dbReference>
<dbReference type="Proteomes" id="UP001165652">
    <property type="component" value="Unassembled WGS sequence"/>
</dbReference>
<keyword evidence="2" id="KW-1185">Reference proteome</keyword>
<comment type="caution">
    <text evidence="1">The sequence shown here is derived from an EMBL/GenBank/DDBJ whole genome shotgun (WGS) entry which is preliminary data.</text>
</comment>
<name>A0ABT5J3Q8_RHOTP</name>
<reference evidence="1" key="2">
    <citation type="submission" date="2023-02" db="EMBL/GenBank/DDBJ databases">
        <authorList>
            <person name="Rayyan A."/>
            <person name="Meyer T."/>
            <person name="Kyndt J.A."/>
        </authorList>
    </citation>
    <scope>NUCLEOTIDE SEQUENCE</scope>
    <source>
        <strain evidence="1">DSM 9987</strain>
    </source>
</reference>
<dbReference type="RefSeq" id="WP_272775134.1">
    <property type="nucleotide sequence ID" value="NZ_JAQQLI010000001.1"/>
</dbReference>
<evidence type="ECO:0000313" key="1">
    <source>
        <dbReference type="EMBL" id="MDC7784290.1"/>
    </source>
</evidence>
<proteinExistence type="predicted"/>
<dbReference type="EMBL" id="JAQQLI010000001">
    <property type="protein sequence ID" value="MDC7784290.1"/>
    <property type="molecule type" value="Genomic_DNA"/>
</dbReference>
<reference evidence="1" key="1">
    <citation type="journal article" date="2023" name="Microbiol Resour">
        <title>Genome Sequences of Rhodoplanes serenus and Two Thermotolerant Strains, Rhodoplanes tepidamans and 'Rhodoplanes cryptolactis,' Further Refine the Genus.</title>
        <authorList>
            <person name="Rayyan A.A."/>
            <person name="Kyndt J.A."/>
        </authorList>
    </citation>
    <scope>NUCLEOTIDE SEQUENCE</scope>
    <source>
        <strain evidence="1">DSM 9987</strain>
    </source>
</reference>
<dbReference type="InterPro" id="IPR039498">
    <property type="entry name" value="NTP_transf_5"/>
</dbReference>
<protein>
    <submittedName>
        <fullName evidence="1">Nucleotidyltransferase family protein</fullName>
    </submittedName>
</protein>
<evidence type="ECO:0000313" key="2">
    <source>
        <dbReference type="Proteomes" id="UP001165652"/>
    </source>
</evidence>
<sequence length="658" mass="70717">MDFGLGPQQHLLLSAALSPDRELAAQALDAWWRGIDDFDAVRGTDSALFPQIFWNVGAAIRDRTLAARLKGAARHQWIRNQYLIASCAGVLDVLIGAGIRGVLLKGAAIATAVDDDPGLRAMSDCDVMVPRGRALEAVERLVAAGIVEPPRLVAADLDLIHGLTLFRRPASIATVDLHWRLLREVAAEELSAEVIAGARPVRFCGRECLAAAPEHLVFHAIVHGTAFAHDPHYGWLVDTAKILRRTGDAFDWRRLAAMARHYRFEALIGAALAEMHRVVGVAMPDEIRRSLGRGASLLQRREARLSRRDPATLTGLDELVLSLQRRRRRSKRDLGRPAAAVVPDLLAELGLLRRRFAAVPPAERITLLHGWSAPDVTGRWSTGRFVSFAIHAPERPRPSAVALRAHPLRGEATPAQDVEVYAGLRRLGRLSWSAAGPDPVSREIALPGHVWRGDTAVLRLHVASRPTPAGLGLNGDSRALGLFVEALTVDPPVRDLAAAPLDLSSESGDAEALWHGWSTPEPTGCWTFGPEAVLRWRTARAVAAGAVLRIEIAMVAPGRGEFRGRVGLDGGAAEDLILGRTDPGPTIALTLPTGLPAGHACALRIAIEKPCIPAETVGGDDRRPLGLHVRRVLIEASDRCDRVSPAAASAAGADRAPA</sequence>
<accession>A0ABT5J3Q8</accession>
<gene>
    <name evidence="1" type="ORF">PQJ73_01215</name>
</gene>
<organism evidence="1 2">
    <name type="scientific">Rhodoplanes tepidamans</name>
    <name type="common">Rhodoplanes cryptolactis</name>
    <dbReference type="NCBI Taxonomy" id="200616"/>
    <lineage>
        <taxon>Bacteria</taxon>
        <taxon>Pseudomonadati</taxon>
        <taxon>Pseudomonadota</taxon>
        <taxon>Alphaproteobacteria</taxon>
        <taxon>Hyphomicrobiales</taxon>
        <taxon>Nitrobacteraceae</taxon>
        <taxon>Rhodoplanes</taxon>
    </lineage>
</organism>